<dbReference type="EMBL" id="MU154736">
    <property type="protein sequence ID" value="KAF9488019.1"/>
    <property type="molecule type" value="Genomic_DNA"/>
</dbReference>
<dbReference type="AlphaFoldDB" id="A0A9P6D8V3"/>
<comment type="caution">
    <text evidence="3">The sequence shown here is derived from an EMBL/GenBank/DDBJ whole genome shotgun (WGS) entry which is preliminary data.</text>
</comment>
<feature type="chain" id="PRO_5040191924" evidence="2">
    <location>
        <begin position="25"/>
        <end position="235"/>
    </location>
</feature>
<evidence type="ECO:0000256" key="1">
    <source>
        <dbReference type="SAM" id="MobiDB-lite"/>
    </source>
</evidence>
<organism evidence="3 4">
    <name type="scientific">Pleurotus eryngii</name>
    <name type="common">Boletus of the steppes</name>
    <dbReference type="NCBI Taxonomy" id="5323"/>
    <lineage>
        <taxon>Eukaryota</taxon>
        <taxon>Fungi</taxon>
        <taxon>Dikarya</taxon>
        <taxon>Basidiomycota</taxon>
        <taxon>Agaricomycotina</taxon>
        <taxon>Agaricomycetes</taxon>
        <taxon>Agaricomycetidae</taxon>
        <taxon>Agaricales</taxon>
        <taxon>Pleurotineae</taxon>
        <taxon>Pleurotaceae</taxon>
        <taxon>Pleurotus</taxon>
    </lineage>
</organism>
<feature type="region of interest" description="Disordered" evidence="1">
    <location>
        <begin position="56"/>
        <end position="152"/>
    </location>
</feature>
<feature type="compositionally biased region" description="Low complexity" evidence="1">
    <location>
        <begin position="70"/>
        <end position="150"/>
    </location>
</feature>
<accession>A0A9P6D8V3</accession>
<reference evidence="3" key="1">
    <citation type="submission" date="2020-11" db="EMBL/GenBank/DDBJ databases">
        <authorList>
            <consortium name="DOE Joint Genome Institute"/>
            <person name="Ahrendt S."/>
            <person name="Riley R."/>
            <person name="Andreopoulos W."/>
            <person name="Labutti K."/>
            <person name="Pangilinan J."/>
            <person name="Ruiz-Duenas F.J."/>
            <person name="Barrasa J.M."/>
            <person name="Sanchez-Garcia M."/>
            <person name="Camarero S."/>
            <person name="Miyauchi S."/>
            <person name="Serrano A."/>
            <person name="Linde D."/>
            <person name="Babiker R."/>
            <person name="Drula E."/>
            <person name="Ayuso-Fernandez I."/>
            <person name="Pacheco R."/>
            <person name="Padilla G."/>
            <person name="Ferreira P."/>
            <person name="Barriuso J."/>
            <person name="Kellner H."/>
            <person name="Castanera R."/>
            <person name="Alfaro M."/>
            <person name="Ramirez L."/>
            <person name="Pisabarro A.G."/>
            <person name="Kuo A."/>
            <person name="Tritt A."/>
            <person name="Lipzen A."/>
            <person name="He G."/>
            <person name="Yan M."/>
            <person name="Ng V."/>
            <person name="Cullen D."/>
            <person name="Martin F."/>
            <person name="Rosso M.-N."/>
            <person name="Henrissat B."/>
            <person name="Hibbett D."/>
            <person name="Martinez A.T."/>
            <person name="Grigoriev I.V."/>
        </authorList>
    </citation>
    <scope>NUCLEOTIDE SEQUENCE</scope>
    <source>
        <strain evidence="3">ATCC 90797</strain>
    </source>
</reference>
<protein>
    <submittedName>
        <fullName evidence="3">Uncharacterized protein</fullName>
    </submittedName>
</protein>
<dbReference type="Proteomes" id="UP000807025">
    <property type="component" value="Unassembled WGS sequence"/>
</dbReference>
<name>A0A9P6D8V3_PLEER</name>
<gene>
    <name evidence="3" type="ORF">BDN71DRAFT_546543</name>
</gene>
<evidence type="ECO:0000313" key="3">
    <source>
        <dbReference type="EMBL" id="KAF9488019.1"/>
    </source>
</evidence>
<feature type="signal peptide" evidence="2">
    <location>
        <begin position="1"/>
        <end position="24"/>
    </location>
</feature>
<evidence type="ECO:0000313" key="4">
    <source>
        <dbReference type="Proteomes" id="UP000807025"/>
    </source>
</evidence>
<keyword evidence="4" id="KW-1185">Reference proteome</keyword>
<evidence type="ECO:0000256" key="2">
    <source>
        <dbReference type="SAM" id="SignalP"/>
    </source>
</evidence>
<keyword evidence="2" id="KW-0732">Signal</keyword>
<sequence length="235" mass="25250">MQLSVVQLLAVLVALATCPSTVDAAHSSLERSFARRSLTKRAINLDLNLPEVVSSILGNDEDDDEPSPPRISSSSSLPDVTAILPPTSVEPTTSLTSSSTPSPVSPSISPVSSSSVSSSTSSQEPSSSLSSASLTSSSISTSSSIGPSTTRGGGILGPYYYHRPPCQYLRPYSLQARPRSNLLRLLHRRPLPNRVQLRFLRLNRPHLPRQRLLEAVAFSTQSHQHLVGSRQESET</sequence>
<proteinExistence type="predicted"/>